<evidence type="ECO:0000256" key="11">
    <source>
        <dbReference type="ARBA" id="ARBA00023170"/>
    </source>
</evidence>
<evidence type="ECO:0000256" key="2">
    <source>
        <dbReference type="ARBA" id="ARBA00009810"/>
    </source>
</evidence>
<keyword evidence="5" id="KW-0410">Iron transport</keyword>
<dbReference type="InterPro" id="IPR012910">
    <property type="entry name" value="Plug_dom"/>
</dbReference>
<dbReference type="PANTHER" id="PTHR32552:SF81">
    <property type="entry name" value="TONB-DEPENDENT OUTER MEMBRANE RECEPTOR"/>
    <property type="match status" value="1"/>
</dbReference>
<dbReference type="InterPro" id="IPR037066">
    <property type="entry name" value="Plug_dom_sf"/>
</dbReference>
<evidence type="ECO:0000256" key="1">
    <source>
        <dbReference type="ARBA" id="ARBA00004571"/>
    </source>
</evidence>
<comment type="caution">
    <text evidence="18">The sequence shown here is derived from an EMBL/GenBank/DDBJ whole genome shotgun (WGS) entry which is preliminary data.</text>
</comment>
<keyword evidence="6 13" id="KW-0812">Transmembrane</keyword>
<keyword evidence="8" id="KW-0406">Ion transport</keyword>
<keyword evidence="10 13" id="KW-0472">Membrane</keyword>
<feature type="chain" id="PRO_5046283602" evidence="15">
    <location>
        <begin position="37"/>
        <end position="831"/>
    </location>
</feature>
<sequence length="831" mass="88829">MQSHQPLCQSQQPHQPWLAPTAVALACALLTAPALAQTEAAAAPAVADAAATSSNALPTVTVTARKRSEKLLEVPISIQSFSDKELRASGTTEIKDLTTQAGFNFTSAQGSGAQGRAFGVTTFRGLQGELNFPWDNSGGIFIDGIFISGGVSSIGMTDVARVEVLKGPQNAFFGRSTFGGAVNFITKPPAGVLRGTVNASLNQHGSNDVDVTIEGPLIDNLLNGRISFGSRNKAATYRASDGGDLGAESTKFISGTLHFSPTDDLWVRVRGHYQKDEDSMAATALIRATGNTSCAGQTFSGIGRDGSRVQYTPGTAYFCGSIPSFKSVGSGVFDANTAIPAAAYEAYVNNSLSDPFLAKAPRLDHGGMAREVKRFSAQAGYSLPLDMEASFNIGYNEANSASIFDLDRSKVQAFYALQTNATNDMTVDARLSTNPRAALRGVIGASYFKSRYQLSQLNLNSAYGATAAVRDSGNYLNLDSSVPALYGSIEYDITQQITASFETRRQKDKIESTTFAGTVFSNTVENWLPRMTVRFKPSADLSIYANVARGVQPLTVNTGYVNASAAGKAYMQSIYPDLGNFTPQPKLKSIELGVKQRVSDSLQYSLAVYDQKWNNRLSSSALFNPASCGTTTGTTACPFTATGSGVTFGNDAKIRGLELQVDAQLGSSWTAGAYLDLKRATWDKFNAAGASVYGSNGAMALTGTAVAFDGNDLGRVPKVTVSANTTYRFGLPSGWSSFVRGDLTYVGKQWETDYNFGQTDAYHRLDARLGVEKGNTSVELFVRNLTDNRGWVTVGRTVNLTLTPLVNFSQQALFTTVQDERTFGVRVRYGF</sequence>
<evidence type="ECO:0000256" key="14">
    <source>
        <dbReference type="RuleBase" id="RU003357"/>
    </source>
</evidence>
<comment type="subcellular location">
    <subcellularLocation>
        <location evidence="1 13">Cell outer membrane</location>
        <topology evidence="1 13">Multi-pass membrane protein</topology>
    </subcellularLocation>
</comment>
<dbReference type="Gene3D" id="2.170.130.10">
    <property type="entry name" value="TonB-dependent receptor, plug domain"/>
    <property type="match status" value="1"/>
</dbReference>
<proteinExistence type="inferred from homology"/>
<dbReference type="InterPro" id="IPR000531">
    <property type="entry name" value="Beta-barrel_TonB"/>
</dbReference>
<keyword evidence="15" id="KW-0732">Signal</keyword>
<keyword evidence="7" id="KW-0408">Iron</keyword>
<dbReference type="PANTHER" id="PTHR32552">
    <property type="entry name" value="FERRICHROME IRON RECEPTOR-RELATED"/>
    <property type="match status" value="1"/>
</dbReference>
<accession>A0ABW7EX83</accession>
<name>A0ABW7EX83_9BURK</name>
<keyword evidence="9 14" id="KW-0798">TonB box</keyword>
<dbReference type="PROSITE" id="PS52016">
    <property type="entry name" value="TONB_DEPENDENT_REC_3"/>
    <property type="match status" value="1"/>
</dbReference>
<keyword evidence="11 18" id="KW-0675">Receptor</keyword>
<organism evidence="18 19">
    <name type="scientific">Pelomonas parva</name>
    <dbReference type="NCBI Taxonomy" id="3299032"/>
    <lineage>
        <taxon>Bacteria</taxon>
        <taxon>Pseudomonadati</taxon>
        <taxon>Pseudomonadota</taxon>
        <taxon>Betaproteobacteria</taxon>
        <taxon>Burkholderiales</taxon>
        <taxon>Sphaerotilaceae</taxon>
        <taxon>Roseateles</taxon>
    </lineage>
</organism>
<feature type="signal peptide" evidence="15">
    <location>
        <begin position="1"/>
        <end position="36"/>
    </location>
</feature>
<evidence type="ECO:0000259" key="16">
    <source>
        <dbReference type="Pfam" id="PF00593"/>
    </source>
</evidence>
<evidence type="ECO:0000256" key="4">
    <source>
        <dbReference type="ARBA" id="ARBA00022452"/>
    </source>
</evidence>
<protein>
    <submittedName>
        <fullName evidence="18">TonB-dependent receptor</fullName>
    </submittedName>
</protein>
<evidence type="ECO:0000256" key="10">
    <source>
        <dbReference type="ARBA" id="ARBA00023136"/>
    </source>
</evidence>
<dbReference type="InterPro" id="IPR036942">
    <property type="entry name" value="Beta-barrel_TonB_sf"/>
</dbReference>
<evidence type="ECO:0000313" key="18">
    <source>
        <dbReference type="EMBL" id="MFG6428915.1"/>
    </source>
</evidence>
<evidence type="ECO:0000256" key="13">
    <source>
        <dbReference type="PROSITE-ProRule" id="PRU01360"/>
    </source>
</evidence>
<evidence type="ECO:0000313" key="19">
    <source>
        <dbReference type="Proteomes" id="UP001606210"/>
    </source>
</evidence>
<evidence type="ECO:0000256" key="5">
    <source>
        <dbReference type="ARBA" id="ARBA00022496"/>
    </source>
</evidence>
<keyword evidence="3 13" id="KW-0813">Transport</keyword>
<evidence type="ECO:0000256" key="15">
    <source>
        <dbReference type="SAM" id="SignalP"/>
    </source>
</evidence>
<keyword evidence="4 13" id="KW-1134">Transmembrane beta strand</keyword>
<gene>
    <name evidence="18" type="ORF">ACG00Y_03275</name>
</gene>
<dbReference type="Proteomes" id="UP001606210">
    <property type="component" value="Unassembled WGS sequence"/>
</dbReference>
<dbReference type="RefSeq" id="WP_394475928.1">
    <property type="nucleotide sequence ID" value="NZ_JBIGHV010000001.1"/>
</dbReference>
<keyword evidence="19" id="KW-1185">Reference proteome</keyword>
<dbReference type="Pfam" id="PF07715">
    <property type="entry name" value="Plug"/>
    <property type="match status" value="1"/>
</dbReference>
<dbReference type="EMBL" id="JBIGHV010000001">
    <property type="protein sequence ID" value="MFG6428915.1"/>
    <property type="molecule type" value="Genomic_DNA"/>
</dbReference>
<reference evidence="18 19" key="1">
    <citation type="submission" date="2024-08" db="EMBL/GenBank/DDBJ databases">
        <authorList>
            <person name="Lu H."/>
        </authorList>
    </citation>
    <scope>NUCLEOTIDE SEQUENCE [LARGE SCALE GENOMIC DNA]</scope>
    <source>
        <strain evidence="18 19">LYH14W</strain>
    </source>
</reference>
<dbReference type="Gene3D" id="2.40.170.20">
    <property type="entry name" value="TonB-dependent receptor, beta-barrel domain"/>
    <property type="match status" value="1"/>
</dbReference>
<evidence type="ECO:0000256" key="6">
    <source>
        <dbReference type="ARBA" id="ARBA00022692"/>
    </source>
</evidence>
<feature type="domain" description="TonB-dependent receptor-like beta-barrel" evidence="16">
    <location>
        <begin position="355"/>
        <end position="785"/>
    </location>
</feature>
<comment type="similarity">
    <text evidence="2 13 14">Belongs to the TonB-dependent receptor family.</text>
</comment>
<dbReference type="Pfam" id="PF00593">
    <property type="entry name" value="TonB_dep_Rec_b-barrel"/>
    <property type="match status" value="1"/>
</dbReference>
<dbReference type="SUPFAM" id="SSF56935">
    <property type="entry name" value="Porins"/>
    <property type="match status" value="1"/>
</dbReference>
<feature type="domain" description="TonB-dependent receptor plug" evidence="17">
    <location>
        <begin position="71"/>
        <end position="181"/>
    </location>
</feature>
<evidence type="ECO:0000256" key="9">
    <source>
        <dbReference type="ARBA" id="ARBA00023077"/>
    </source>
</evidence>
<evidence type="ECO:0000256" key="7">
    <source>
        <dbReference type="ARBA" id="ARBA00023004"/>
    </source>
</evidence>
<evidence type="ECO:0000256" key="12">
    <source>
        <dbReference type="ARBA" id="ARBA00023237"/>
    </source>
</evidence>
<evidence type="ECO:0000259" key="17">
    <source>
        <dbReference type="Pfam" id="PF07715"/>
    </source>
</evidence>
<keyword evidence="12 13" id="KW-0998">Cell outer membrane</keyword>
<evidence type="ECO:0000256" key="8">
    <source>
        <dbReference type="ARBA" id="ARBA00023065"/>
    </source>
</evidence>
<evidence type="ECO:0000256" key="3">
    <source>
        <dbReference type="ARBA" id="ARBA00022448"/>
    </source>
</evidence>
<dbReference type="InterPro" id="IPR039426">
    <property type="entry name" value="TonB-dep_rcpt-like"/>
</dbReference>